<dbReference type="AlphaFoldDB" id="A0A2I0XF09"/>
<proteinExistence type="predicted"/>
<sequence>MSKLFEEAYELIEEITTKNFQWSVDRVNPKRIHGVYESYAFSILTTQAASISKKLHTVGVNSRLGLGSSM</sequence>
<evidence type="ECO:0000313" key="2">
    <source>
        <dbReference type="Proteomes" id="UP000233837"/>
    </source>
</evidence>
<name>A0A2I0XF09_9ASPA</name>
<organism evidence="1 2">
    <name type="scientific">Dendrobium catenatum</name>
    <dbReference type="NCBI Taxonomy" id="906689"/>
    <lineage>
        <taxon>Eukaryota</taxon>
        <taxon>Viridiplantae</taxon>
        <taxon>Streptophyta</taxon>
        <taxon>Embryophyta</taxon>
        <taxon>Tracheophyta</taxon>
        <taxon>Spermatophyta</taxon>
        <taxon>Magnoliopsida</taxon>
        <taxon>Liliopsida</taxon>
        <taxon>Asparagales</taxon>
        <taxon>Orchidaceae</taxon>
        <taxon>Epidendroideae</taxon>
        <taxon>Malaxideae</taxon>
        <taxon>Dendrobiinae</taxon>
        <taxon>Dendrobium</taxon>
    </lineage>
</organism>
<keyword evidence="2" id="KW-1185">Reference proteome</keyword>
<dbReference type="EMBL" id="KZ501944">
    <property type="protein sequence ID" value="PKU86484.1"/>
    <property type="molecule type" value="Genomic_DNA"/>
</dbReference>
<accession>A0A2I0XF09</accession>
<protein>
    <submittedName>
        <fullName evidence="1">Uncharacterized protein</fullName>
    </submittedName>
</protein>
<reference evidence="1 2" key="1">
    <citation type="journal article" date="2016" name="Sci. Rep.">
        <title>The Dendrobium catenatum Lindl. genome sequence provides insights into polysaccharide synthase, floral development and adaptive evolution.</title>
        <authorList>
            <person name="Zhang G.Q."/>
            <person name="Xu Q."/>
            <person name="Bian C."/>
            <person name="Tsai W.C."/>
            <person name="Yeh C.M."/>
            <person name="Liu K.W."/>
            <person name="Yoshida K."/>
            <person name="Zhang L.S."/>
            <person name="Chang S.B."/>
            <person name="Chen F."/>
            <person name="Shi Y."/>
            <person name="Su Y.Y."/>
            <person name="Zhang Y.Q."/>
            <person name="Chen L.J."/>
            <person name="Yin Y."/>
            <person name="Lin M."/>
            <person name="Huang H."/>
            <person name="Deng H."/>
            <person name="Wang Z.W."/>
            <person name="Zhu S.L."/>
            <person name="Zhao X."/>
            <person name="Deng C."/>
            <person name="Niu S.C."/>
            <person name="Huang J."/>
            <person name="Wang M."/>
            <person name="Liu G.H."/>
            <person name="Yang H.J."/>
            <person name="Xiao X.J."/>
            <person name="Hsiao Y.Y."/>
            <person name="Wu W.L."/>
            <person name="Chen Y.Y."/>
            <person name="Mitsuda N."/>
            <person name="Ohme-Takagi M."/>
            <person name="Luo Y.B."/>
            <person name="Van de Peer Y."/>
            <person name="Liu Z.J."/>
        </authorList>
    </citation>
    <scope>NUCLEOTIDE SEQUENCE [LARGE SCALE GENOMIC DNA]</scope>
    <source>
        <tissue evidence="1">The whole plant</tissue>
    </source>
</reference>
<gene>
    <name evidence="1" type="ORF">MA16_Dca010520</name>
</gene>
<evidence type="ECO:0000313" key="1">
    <source>
        <dbReference type="EMBL" id="PKU86484.1"/>
    </source>
</evidence>
<dbReference type="Proteomes" id="UP000233837">
    <property type="component" value="Unassembled WGS sequence"/>
</dbReference>
<reference evidence="1 2" key="2">
    <citation type="journal article" date="2017" name="Nature">
        <title>The Apostasia genome and the evolution of orchids.</title>
        <authorList>
            <person name="Zhang G.Q."/>
            <person name="Liu K.W."/>
            <person name="Li Z."/>
            <person name="Lohaus R."/>
            <person name="Hsiao Y.Y."/>
            <person name="Niu S.C."/>
            <person name="Wang J.Y."/>
            <person name="Lin Y.C."/>
            <person name="Xu Q."/>
            <person name="Chen L.J."/>
            <person name="Yoshida K."/>
            <person name="Fujiwara S."/>
            <person name="Wang Z.W."/>
            <person name="Zhang Y.Q."/>
            <person name="Mitsuda N."/>
            <person name="Wang M."/>
            <person name="Liu G.H."/>
            <person name="Pecoraro L."/>
            <person name="Huang H.X."/>
            <person name="Xiao X.J."/>
            <person name="Lin M."/>
            <person name="Wu X.Y."/>
            <person name="Wu W.L."/>
            <person name="Chen Y.Y."/>
            <person name="Chang S.B."/>
            <person name="Sakamoto S."/>
            <person name="Ohme-Takagi M."/>
            <person name="Yagi M."/>
            <person name="Zeng S.J."/>
            <person name="Shen C.Y."/>
            <person name="Yeh C.M."/>
            <person name="Luo Y.B."/>
            <person name="Tsai W.C."/>
            <person name="Van de Peer Y."/>
            <person name="Liu Z.J."/>
        </authorList>
    </citation>
    <scope>NUCLEOTIDE SEQUENCE [LARGE SCALE GENOMIC DNA]</scope>
    <source>
        <tissue evidence="1">The whole plant</tissue>
    </source>
</reference>